<feature type="domain" description="Protein kinase" evidence="6">
    <location>
        <begin position="1"/>
        <end position="245"/>
    </location>
</feature>
<keyword evidence="4" id="KW-0067">ATP-binding</keyword>
<gene>
    <name evidence="7" type="ORF">R5A26_34670</name>
</gene>
<accession>A0ABU4FKL5</accession>
<proteinExistence type="predicted"/>
<dbReference type="CDD" id="cd14014">
    <property type="entry name" value="STKc_PknB_like"/>
    <property type="match status" value="1"/>
</dbReference>
<dbReference type="SMART" id="SM00220">
    <property type="entry name" value="S_TKc"/>
    <property type="match status" value="1"/>
</dbReference>
<feature type="compositionally biased region" description="Polar residues" evidence="5">
    <location>
        <begin position="340"/>
        <end position="353"/>
    </location>
</feature>
<keyword evidence="2" id="KW-0547">Nucleotide-binding</keyword>
<dbReference type="Pfam" id="PF00069">
    <property type="entry name" value="Pkinase"/>
    <property type="match status" value="1"/>
</dbReference>
<evidence type="ECO:0000313" key="7">
    <source>
        <dbReference type="EMBL" id="MDV7221094.1"/>
    </source>
</evidence>
<evidence type="ECO:0000256" key="3">
    <source>
        <dbReference type="ARBA" id="ARBA00022777"/>
    </source>
</evidence>
<sequence length="368" mass="38022">MGSVYLSRTRGNQPVALKVIRREYAQDEEFRRRFEQEATSARRVQGYHIVPVVDHDTSGPQPWLATVYVPGLALDRVLALHGPLPLPTVLQLTGCAAEALHAVHKAGVIHRDLKPSNILIGSDGPWIIDFGIARAADATQLTRSGGLIGTPQFMSPEHANGQEQTPAADVFSLGLIAAVAATGRHPYGDSGAITLATKIANTEFRPPDLTSYPEPLRTVLERTLAADPAARPSPSELAVLCEELAERPLRDFTGWLPAPVAADIARQEQLAGEQGALAGAGDLAGASAEADTSAGSGESAGAAGATTVPPGSGSRGAVPPGGGSHGAVPLNSPSPGGYTPTHTPGSDQPTQHAPTRPPQPVSGPAPSF</sequence>
<protein>
    <submittedName>
        <fullName evidence="7">Protein kinase</fullName>
    </submittedName>
</protein>
<feature type="non-terminal residue" evidence="7">
    <location>
        <position position="368"/>
    </location>
</feature>
<feature type="compositionally biased region" description="Low complexity" evidence="5">
    <location>
        <begin position="288"/>
        <end position="312"/>
    </location>
</feature>
<dbReference type="SUPFAM" id="SSF56112">
    <property type="entry name" value="Protein kinase-like (PK-like)"/>
    <property type="match status" value="1"/>
</dbReference>
<evidence type="ECO:0000313" key="8">
    <source>
        <dbReference type="Proteomes" id="UP001187346"/>
    </source>
</evidence>
<dbReference type="GO" id="GO:0016301">
    <property type="term" value="F:kinase activity"/>
    <property type="evidence" value="ECO:0007669"/>
    <property type="project" value="UniProtKB-KW"/>
</dbReference>
<dbReference type="PROSITE" id="PS00108">
    <property type="entry name" value="PROTEIN_KINASE_ST"/>
    <property type="match status" value="1"/>
</dbReference>
<dbReference type="InterPro" id="IPR000719">
    <property type="entry name" value="Prot_kinase_dom"/>
</dbReference>
<feature type="region of interest" description="Disordered" evidence="5">
    <location>
        <begin position="288"/>
        <end position="368"/>
    </location>
</feature>
<keyword evidence="3 7" id="KW-0418">Kinase</keyword>
<dbReference type="Gene3D" id="3.30.200.20">
    <property type="entry name" value="Phosphorylase Kinase, domain 1"/>
    <property type="match status" value="1"/>
</dbReference>
<dbReference type="RefSeq" id="WP_317774473.1">
    <property type="nucleotide sequence ID" value="NZ_JAWMAJ010000156.1"/>
</dbReference>
<evidence type="ECO:0000256" key="5">
    <source>
        <dbReference type="SAM" id="MobiDB-lite"/>
    </source>
</evidence>
<comment type="caution">
    <text evidence="7">The sequence shown here is derived from an EMBL/GenBank/DDBJ whole genome shotgun (WGS) entry which is preliminary data.</text>
</comment>
<evidence type="ECO:0000256" key="2">
    <source>
        <dbReference type="ARBA" id="ARBA00022741"/>
    </source>
</evidence>
<evidence type="ECO:0000259" key="6">
    <source>
        <dbReference type="PROSITE" id="PS50011"/>
    </source>
</evidence>
<dbReference type="Proteomes" id="UP001187346">
    <property type="component" value="Unassembled WGS sequence"/>
</dbReference>
<keyword evidence="1" id="KW-0808">Transferase</keyword>
<evidence type="ECO:0000256" key="4">
    <source>
        <dbReference type="ARBA" id="ARBA00022840"/>
    </source>
</evidence>
<dbReference type="PANTHER" id="PTHR43289:SF34">
    <property type="entry name" value="SERINE_THREONINE-PROTEIN KINASE YBDM-RELATED"/>
    <property type="match status" value="1"/>
</dbReference>
<name>A0ABU4FKL5_9ACTN</name>
<reference evidence="7 8" key="1">
    <citation type="submission" date="2023-10" db="EMBL/GenBank/DDBJ databases">
        <title>Characterization of rhizosphere-enriched actinobacteria from wheat plants lab-grown on chernevaya soil.</title>
        <authorList>
            <person name="Tikhonova E.N."/>
            <person name="Konopkin A."/>
            <person name="Kravchenko I.K."/>
        </authorList>
    </citation>
    <scope>NUCLEOTIDE SEQUENCE [LARGE SCALE GENOMIC DNA]</scope>
    <source>
        <strain evidence="7 8">RR29</strain>
    </source>
</reference>
<evidence type="ECO:0000256" key="1">
    <source>
        <dbReference type="ARBA" id="ARBA00022679"/>
    </source>
</evidence>
<dbReference type="PANTHER" id="PTHR43289">
    <property type="entry name" value="MITOGEN-ACTIVATED PROTEIN KINASE KINASE KINASE 20-RELATED"/>
    <property type="match status" value="1"/>
</dbReference>
<dbReference type="EMBL" id="JAWMAJ010000156">
    <property type="protein sequence ID" value="MDV7221094.1"/>
    <property type="molecule type" value="Genomic_DNA"/>
</dbReference>
<keyword evidence="8" id="KW-1185">Reference proteome</keyword>
<dbReference type="InterPro" id="IPR008271">
    <property type="entry name" value="Ser/Thr_kinase_AS"/>
</dbReference>
<feature type="compositionally biased region" description="Pro residues" evidence="5">
    <location>
        <begin position="355"/>
        <end position="368"/>
    </location>
</feature>
<dbReference type="PROSITE" id="PS50011">
    <property type="entry name" value="PROTEIN_KINASE_DOM"/>
    <property type="match status" value="1"/>
</dbReference>
<dbReference type="Gene3D" id="1.10.510.10">
    <property type="entry name" value="Transferase(Phosphotransferase) domain 1"/>
    <property type="match status" value="1"/>
</dbReference>
<dbReference type="InterPro" id="IPR011009">
    <property type="entry name" value="Kinase-like_dom_sf"/>
</dbReference>
<organism evidence="7 8">
    <name type="scientific">Streptomyces prunicolor</name>
    <dbReference type="NCBI Taxonomy" id="67348"/>
    <lineage>
        <taxon>Bacteria</taxon>
        <taxon>Bacillati</taxon>
        <taxon>Actinomycetota</taxon>
        <taxon>Actinomycetes</taxon>
        <taxon>Kitasatosporales</taxon>
        <taxon>Streptomycetaceae</taxon>
        <taxon>Streptomyces</taxon>
    </lineage>
</organism>